<dbReference type="InterPro" id="IPR005861">
    <property type="entry name" value="HisP_aminotrans"/>
</dbReference>
<dbReference type="InterPro" id="IPR015421">
    <property type="entry name" value="PyrdxlP-dep_Trfase_major"/>
</dbReference>
<comment type="cofactor">
    <cofactor evidence="1 9">
        <name>pyridoxal 5'-phosphate</name>
        <dbReference type="ChEBI" id="CHEBI:597326"/>
    </cofactor>
</comment>
<evidence type="ECO:0000256" key="4">
    <source>
        <dbReference type="ARBA" id="ARBA00012748"/>
    </source>
</evidence>
<dbReference type="CDD" id="cd00609">
    <property type="entry name" value="AAT_like"/>
    <property type="match status" value="1"/>
</dbReference>
<dbReference type="Gene3D" id="3.40.640.10">
    <property type="entry name" value="Type I PLP-dependent aspartate aminotransferase-like (Major domain)"/>
    <property type="match status" value="1"/>
</dbReference>
<gene>
    <name evidence="11" type="primary">hisC</name>
    <name evidence="11" type="ORF">CP523_13030</name>
</gene>
<comment type="similarity">
    <text evidence="9">Belongs to the class-II pyridoxal-phosphate-dependent aminotransferase family.</text>
</comment>
<evidence type="ECO:0000256" key="9">
    <source>
        <dbReference type="RuleBase" id="RU003693"/>
    </source>
</evidence>
<sequence length="333" mass="38403">MKMELTKIKLDSNENQLEHYLDIINCIKEIDPKKYPDVTISELRRKIAISCSVKQNEIFCSNGSDILIKVITLGLLKTTDEVIIPEIAFPTYEIAAKIKECKYKKIPLKNYGIDLEATFDAITDDTKLIWISNPHNPTGTILEPEEIEEFLEKIPEHIYVVLDEAYVEFLTEKIPDTIRLYNKFKNLIVLRTFSKAYGLAGARVGYGFAREEIINSFKHVIGPFDLNSYAQALAIKIIDEKEYVKEVRAANKKAMDFYESLFKELNLDYIKSYASFVMVNAGEKADFICEKLLEENIIIKNGKHIEMENWIRISMGNQEQNLKVAKILRDILK</sequence>
<dbReference type="EMBL" id="CP023671">
    <property type="protein sequence ID" value="AYE35272.1"/>
    <property type="molecule type" value="Genomic_DNA"/>
</dbReference>
<keyword evidence="6" id="KW-0808">Transferase</keyword>
<dbReference type="Pfam" id="PF00155">
    <property type="entry name" value="Aminotran_1_2"/>
    <property type="match status" value="1"/>
</dbReference>
<name>A0A9N7JP96_CLOSE</name>
<dbReference type="InterPro" id="IPR015422">
    <property type="entry name" value="PyrdxlP-dep_Trfase_small"/>
</dbReference>
<evidence type="ECO:0000259" key="10">
    <source>
        <dbReference type="Pfam" id="PF00155"/>
    </source>
</evidence>
<keyword evidence="7 9" id="KW-0663">Pyridoxal phosphate</keyword>
<evidence type="ECO:0000256" key="6">
    <source>
        <dbReference type="ARBA" id="ARBA00022679"/>
    </source>
</evidence>
<organism evidence="11 12">
    <name type="scientific">Clostridium septicum</name>
    <dbReference type="NCBI Taxonomy" id="1504"/>
    <lineage>
        <taxon>Bacteria</taxon>
        <taxon>Bacillati</taxon>
        <taxon>Bacillota</taxon>
        <taxon>Clostridia</taxon>
        <taxon>Eubacteriales</taxon>
        <taxon>Clostridiaceae</taxon>
        <taxon>Clostridium</taxon>
    </lineage>
</organism>
<comment type="pathway">
    <text evidence="2">Amino-acid biosynthesis; L-histidine biosynthesis; L-histidine from 5-phospho-alpha-D-ribose 1-diphosphate: step 7/9.</text>
</comment>
<dbReference type="GO" id="GO:0030170">
    <property type="term" value="F:pyridoxal phosphate binding"/>
    <property type="evidence" value="ECO:0007669"/>
    <property type="project" value="InterPro"/>
</dbReference>
<dbReference type="PANTHER" id="PTHR43643">
    <property type="entry name" value="HISTIDINOL-PHOSPHATE AMINOTRANSFERASE 2"/>
    <property type="match status" value="1"/>
</dbReference>
<accession>A0A9N7JP96</accession>
<dbReference type="InterPro" id="IPR004839">
    <property type="entry name" value="Aminotransferase_I/II_large"/>
</dbReference>
<keyword evidence="5" id="KW-0032">Aminotransferase</keyword>
<dbReference type="GO" id="GO:0000105">
    <property type="term" value="P:L-histidine biosynthetic process"/>
    <property type="evidence" value="ECO:0007669"/>
    <property type="project" value="InterPro"/>
</dbReference>
<evidence type="ECO:0000256" key="2">
    <source>
        <dbReference type="ARBA" id="ARBA00005011"/>
    </source>
</evidence>
<evidence type="ECO:0000256" key="8">
    <source>
        <dbReference type="ARBA" id="ARBA00047481"/>
    </source>
</evidence>
<dbReference type="Gene3D" id="3.90.1150.10">
    <property type="entry name" value="Aspartate Aminotransferase, domain 1"/>
    <property type="match status" value="1"/>
</dbReference>
<dbReference type="PROSITE" id="PS00599">
    <property type="entry name" value="AA_TRANSFER_CLASS_2"/>
    <property type="match status" value="1"/>
</dbReference>
<proteinExistence type="inferred from homology"/>
<dbReference type="InterPro" id="IPR001917">
    <property type="entry name" value="Aminotrans_II_pyridoxalP_BS"/>
</dbReference>
<dbReference type="SUPFAM" id="SSF53383">
    <property type="entry name" value="PLP-dependent transferases"/>
    <property type="match status" value="1"/>
</dbReference>
<dbReference type="AlphaFoldDB" id="A0A9N7JP96"/>
<evidence type="ECO:0000256" key="7">
    <source>
        <dbReference type="ARBA" id="ARBA00022898"/>
    </source>
</evidence>
<evidence type="ECO:0000256" key="1">
    <source>
        <dbReference type="ARBA" id="ARBA00001933"/>
    </source>
</evidence>
<evidence type="ECO:0000256" key="3">
    <source>
        <dbReference type="ARBA" id="ARBA00011738"/>
    </source>
</evidence>
<dbReference type="GO" id="GO:0004400">
    <property type="term" value="F:histidinol-phosphate transaminase activity"/>
    <property type="evidence" value="ECO:0007669"/>
    <property type="project" value="UniProtKB-EC"/>
</dbReference>
<dbReference type="Proteomes" id="UP000280586">
    <property type="component" value="Chromosome"/>
</dbReference>
<comment type="subunit">
    <text evidence="3">Homodimer.</text>
</comment>
<dbReference type="KEGG" id="csep:CP523_13030"/>
<dbReference type="OrthoDB" id="9813612at2"/>
<evidence type="ECO:0000313" key="11">
    <source>
        <dbReference type="EMBL" id="AYE35272.1"/>
    </source>
</evidence>
<evidence type="ECO:0000256" key="5">
    <source>
        <dbReference type="ARBA" id="ARBA00022576"/>
    </source>
</evidence>
<dbReference type="InterPro" id="IPR015424">
    <property type="entry name" value="PyrdxlP-dep_Trfase"/>
</dbReference>
<dbReference type="NCBIfam" id="TIGR01141">
    <property type="entry name" value="hisC"/>
    <property type="match status" value="1"/>
</dbReference>
<evidence type="ECO:0000313" key="12">
    <source>
        <dbReference type="Proteomes" id="UP000280586"/>
    </source>
</evidence>
<dbReference type="EC" id="2.6.1.9" evidence="4"/>
<protein>
    <recommendedName>
        <fullName evidence="4">histidinol-phosphate transaminase</fullName>
        <ecNumber evidence="4">2.6.1.9</ecNumber>
    </recommendedName>
</protein>
<comment type="catalytic activity">
    <reaction evidence="8">
        <text>L-histidinol phosphate + 2-oxoglutarate = 3-(imidazol-4-yl)-2-oxopropyl phosphate + L-glutamate</text>
        <dbReference type="Rhea" id="RHEA:23744"/>
        <dbReference type="ChEBI" id="CHEBI:16810"/>
        <dbReference type="ChEBI" id="CHEBI:29985"/>
        <dbReference type="ChEBI" id="CHEBI:57766"/>
        <dbReference type="ChEBI" id="CHEBI:57980"/>
        <dbReference type="EC" id="2.6.1.9"/>
    </reaction>
</comment>
<feature type="domain" description="Aminotransferase class I/classII large" evidence="10">
    <location>
        <begin position="7"/>
        <end position="325"/>
    </location>
</feature>
<dbReference type="InterPro" id="IPR050106">
    <property type="entry name" value="HistidinolP_aminotransfase"/>
</dbReference>
<dbReference type="PANTHER" id="PTHR43643:SF3">
    <property type="entry name" value="HISTIDINOL-PHOSPHATE AMINOTRANSFERASE"/>
    <property type="match status" value="1"/>
</dbReference>
<reference evidence="11 12" key="1">
    <citation type="submission" date="2017-09" db="EMBL/GenBank/DDBJ databases">
        <authorList>
            <person name="Thomas P."/>
            <person name="Seyboldt C."/>
        </authorList>
    </citation>
    <scope>NUCLEOTIDE SEQUENCE [LARGE SCALE GENOMIC DNA]</scope>
    <source>
        <strain evidence="11 12">DSM 7534</strain>
    </source>
</reference>